<gene>
    <name evidence="2" type="ORF">METZ01_LOCUS62001</name>
</gene>
<protein>
    <submittedName>
        <fullName evidence="2">Uncharacterized protein</fullName>
    </submittedName>
</protein>
<accession>A0A381T3G6</accession>
<sequence>MPDPAADQEGVSRRDSRCDVPNPSAHRARQRAEVHVQHLLTDAGSDRRL</sequence>
<name>A0A381T3G6_9ZZZZ</name>
<evidence type="ECO:0000313" key="2">
    <source>
        <dbReference type="EMBL" id="SVA09147.1"/>
    </source>
</evidence>
<dbReference type="EMBL" id="UINC01003775">
    <property type="protein sequence ID" value="SVA09147.1"/>
    <property type="molecule type" value="Genomic_DNA"/>
</dbReference>
<dbReference type="AlphaFoldDB" id="A0A381T3G6"/>
<evidence type="ECO:0000256" key="1">
    <source>
        <dbReference type="SAM" id="MobiDB-lite"/>
    </source>
</evidence>
<organism evidence="2">
    <name type="scientific">marine metagenome</name>
    <dbReference type="NCBI Taxonomy" id="408172"/>
    <lineage>
        <taxon>unclassified sequences</taxon>
        <taxon>metagenomes</taxon>
        <taxon>ecological metagenomes</taxon>
    </lineage>
</organism>
<feature type="region of interest" description="Disordered" evidence="1">
    <location>
        <begin position="1"/>
        <end position="33"/>
    </location>
</feature>
<proteinExistence type="predicted"/>
<reference evidence="2" key="1">
    <citation type="submission" date="2018-05" db="EMBL/GenBank/DDBJ databases">
        <authorList>
            <person name="Lanie J.A."/>
            <person name="Ng W.-L."/>
            <person name="Kazmierczak K.M."/>
            <person name="Andrzejewski T.M."/>
            <person name="Davidsen T.M."/>
            <person name="Wayne K.J."/>
            <person name="Tettelin H."/>
            <person name="Glass J.I."/>
            <person name="Rusch D."/>
            <person name="Podicherti R."/>
            <person name="Tsui H.-C.T."/>
            <person name="Winkler M.E."/>
        </authorList>
    </citation>
    <scope>NUCLEOTIDE SEQUENCE</scope>
</reference>